<sequence length="275" mass="31398">MYDEWIQHTAAADSNPPRAPTPKLRTPDFLKLQSPRSSLERTRPNVTPKPAPKRTIPVLPTPEVPRRPKSLSDLRIDVEDEPSNSETAEITNGPPTAGELPPRPKSRNDMDILKRSRFGKKQGPTDRRPVKQVHQLKDELDFAEWYGDLEQKLEDANDKEYRLLLATLDSHLMACNNLITTTDDALKVLDDLRDSFQVVESQTSNFQNSCADLLSKHNRLQALSDSVATNLRAFTEREPITRALARPDSEFARPSSFREMLGRLDRFIEWMEVLF</sequence>
<evidence type="ECO:0000313" key="4">
    <source>
        <dbReference type="Proteomes" id="UP000298138"/>
    </source>
</evidence>
<proteinExistence type="predicted"/>
<dbReference type="GO" id="GO:0017119">
    <property type="term" value="C:Golgi transport complex"/>
    <property type="evidence" value="ECO:0007669"/>
    <property type="project" value="TreeGrafter"/>
</dbReference>
<dbReference type="GO" id="GO:0007030">
    <property type="term" value="P:Golgi organization"/>
    <property type="evidence" value="ECO:0007669"/>
    <property type="project" value="TreeGrafter"/>
</dbReference>
<feature type="domain" description="Conserved oligomeric Golgi complex subunit 3 N-terminal" evidence="2">
    <location>
        <begin position="165"/>
        <end position="272"/>
    </location>
</feature>
<dbReference type="InParanoid" id="A0A4V3SJJ5"/>
<dbReference type="InterPro" id="IPR007265">
    <property type="entry name" value="COG_su3"/>
</dbReference>
<dbReference type="GO" id="GO:0016020">
    <property type="term" value="C:membrane"/>
    <property type="evidence" value="ECO:0007669"/>
    <property type="project" value="InterPro"/>
</dbReference>
<keyword evidence="4" id="KW-1185">Reference proteome</keyword>
<gene>
    <name evidence="3" type="ORF">EX30DRAFT_102176</name>
</gene>
<feature type="compositionally biased region" description="Polar residues" evidence="1">
    <location>
        <begin position="84"/>
        <end position="94"/>
    </location>
</feature>
<dbReference type="EMBL" id="ML220113">
    <property type="protein sequence ID" value="TGZ84265.1"/>
    <property type="molecule type" value="Genomic_DNA"/>
</dbReference>
<evidence type="ECO:0000259" key="2">
    <source>
        <dbReference type="Pfam" id="PF04136"/>
    </source>
</evidence>
<dbReference type="PANTHER" id="PTHR13302:SF8">
    <property type="entry name" value="CONSERVED OLIGOMERIC GOLGI COMPLEX SUBUNIT 3"/>
    <property type="match status" value="1"/>
</dbReference>
<dbReference type="PANTHER" id="PTHR13302">
    <property type="entry name" value="CONSERVED OLIGOMERIC GOLGI COMPLEX COMPONENT 3"/>
    <property type="match status" value="1"/>
</dbReference>
<dbReference type="InterPro" id="IPR048320">
    <property type="entry name" value="COG3_N"/>
</dbReference>
<evidence type="ECO:0000313" key="3">
    <source>
        <dbReference type="EMBL" id="TGZ84265.1"/>
    </source>
</evidence>
<accession>A0A4V3SJJ5</accession>
<feature type="region of interest" description="Disordered" evidence="1">
    <location>
        <begin position="1"/>
        <end position="111"/>
    </location>
</feature>
<dbReference type="STRING" id="341454.A0A4V3SJJ5"/>
<evidence type="ECO:0000256" key="1">
    <source>
        <dbReference type="SAM" id="MobiDB-lite"/>
    </source>
</evidence>
<dbReference type="GO" id="GO:0005801">
    <property type="term" value="C:cis-Golgi network"/>
    <property type="evidence" value="ECO:0007669"/>
    <property type="project" value="InterPro"/>
</dbReference>
<reference evidence="3 4" key="1">
    <citation type="submission" date="2019-04" db="EMBL/GenBank/DDBJ databases">
        <title>Comparative genomics and transcriptomics to analyze fruiting body development in filamentous ascomycetes.</title>
        <authorList>
            <consortium name="DOE Joint Genome Institute"/>
            <person name="Lutkenhaus R."/>
            <person name="Traeger S."/>
            <person name="Breuer J."/>
            <person name="Kuo A."/>
            <person name="Lipzen A."/>
            <person name="Pangilinan J."/>
            <person name="Dilworth D."/>
            <person name="Sandor L."/>
            <person name="Poggeler S."/>
            <person name="Barry K."/>
            <person name="Grigoriev I.V."/>
            <person name="Nowrousian M."/>
        </authorList>
    </citation>
    <scope>NUCLEOTIDE SEQUENCE [LARGE SCALE GENOMIC DNA]</scope>
    <source>
        <strain evidence="3 4">CBS 389.68</strain>
    </source>
</reference>
<name>A0A4V3SJJ5_9PEZI</name>
<feature type="compositionally biased region" description="Basic and acidic residues" evidence="1">
    <location>
        <begin position="64"/>
        <end position="77"/>
    </location>
</feature>
<dbReference type="GO" id="GO:0006886">
    <property type="term" value="P:intracellular protein transport"/>
    <property type="evidence" value="ECO:0007669"/>
    <property type="project" value="InterPro"/>
</dbReference>
<dbReference type="Pfam" id="PF04136">
    <property type="entry name" value="COG3_N"/>
    <property type="match status" value="1"/>
</dbReference>
<protein>
    <recommendedName>
        <fullName evidence="2">Conserved oligomeric Golgi complex subunit 3 N-terminal domain-containing protein</fullName>
    </recommendedName>
</protein>
<organism evidence="3 4">
    <name type="scientific">Ascodesmis nigricans</name>
    <dbReference type="NCBI Taxonomy" id="341454"/>
    <lineage>
        <taxon>Eukaryota</taxon>
        <taxon>Fungi</taxon>
        <taxon>Dikarya</taxon>
        <taxon>Ascomycota</taxon>
        <taxon>Pezizomycotina</taxon>
        <taxon>Pezizomycetes</taxon>
        <taxon>Pezizales</taxon>
        <taxon>Ascodesmidaceae</taxon>
        <taxon>Ascodesmis</taxon>
    </lineage>
</organism>
<dbReference type="AlphaFoldDB" id="A0A4V3SJJ5"/>
<dbReference type="GO" id="GO:0006891">
    <property type="term" value="P:intra-Golgi vesicle-mediated transport"/>
    <property type="evidence" value="ECO:0007669"/>
    <property type="project" value="TreeGrafter"/>
</dbReference>
<dbReference type="OrthoDB" id="296793at2759"/>
<dbReference type="Proteomes" id="UP000298138">
    <property type="component" value="Unassembled WGS sequence"/>
</dbReference>